<evidence type="ECO:0000259" key="1">
    <source>
        <dbReference type="Pfam" id="PF17989"/>
    </source>
</evidence>
<dbReference type="InterPro" id="IPR043129">
    <property type="entry name" value="ATPase_NBD"/>
</dbReference>
<name>A0ABW0HMQ5_9BACL</name>
<evidence type="ECO:0000313" key="2">
    <source>
        <dbReference type="EMBL" id="MFC5401775.1"/>
    </source>
</evidence>
<accession>A0ABW0HMQ5</accession>
<evidence type="ECO:0000313" key="3">
    <source>
        <dbReference type="Proteomes" id="UP001596113"/>
    </source>
</evidence>
<keyword evidence="3" id="KW-1185">Reference proteome</keyword>
<dbReference type="RefSeq" id="WP_378129656.1">
    <property type="nucleotide sequence ID" value="NZ_JBHSMI010000006.1"/>
</dbReference>
<protein>
    <recommendedName>
        <fullName evidence="1">Actin-like protein N-terminal domain-containing protein</fullName>
    </recommendedName>
</protein>
<dbReference type="SUPFAM" id="SSF53067">
    <property type="entry name" value="Actin-like ATPase domain"/>
    <property type="match status" value="2"/>
</dbReference>
<dbReference type="InterPro" id="IPR040607">
    <property type="entry name" value="ALP_N"/>
</dbReference>
<proteinExistence type="predicted"/>
<feature type="domain" description="Actin-like protein N-terminal" evidence="1">
    <location>
        <begin position="13"/>
        <end position="164"/>
    </location>
</feature>
<reference evidence="3" key="1">
    <citation type="journal article" date="2019" name="Int. J. Syst. Evol. Microbiol.">
        <title>The Global Catalogue of Microorganisms (GCM) 10K type strain sequencing project: providing services to taxonomists for standard genome sequencing and annotation.</title>
        <authorList>
            <consortium name="The Broad Institute Genomics Platform"/>
            <consortium name="The Broad Institute Genome Sequencing Center for Infectious Disease"/>
            <person name="Wu L."/>
            <person name="Ma J."/>
        </authorList>
    </citation>
    <scope>NUCLEOTIDE SEQUENCE [LARGE SCALE GENOMIC DNA]</scope>
    <source>
        <strain evidence="3">CGMCC 1.18575</strain>
    </source>
</reference>
<gene>
    <name evidence="2" type="ORF">ACFPOF_03430</name>
</gene>
<comment type="caution">
    <text evidence="2">The sequence shown here is derived from an EMBL/GenBank/DDBJ whole genome shotgun (WGS) entry which is preliminary data.</text>
</comment>
<sequence length="363" mass="41056">MTKKNVVPVYVVAMDPGNGGNKITSDFVKRAYTEAVLGRYEKPTTKSRMSRQSEGMSYRVEQDPQLWVAGYKAIQENKLDPIPLHSRNSLSRYSQPMFAVYAKIGLAKALEGAPDMIPILLITSTPANDFHNENVRNQLSKVLNDLHKVEVNGERKVINVVQYEPMSETEAILYDLYFDENGNVADEKIMDEDILVINAGYGTTDLSRYSNMEYIKMPKETLLTSFLDVYKRCASWLASTLQKPIDVQDVALQLEAQRDKQTKTFKYVNDVVPGFNDIYNQAVKGVFADLLSELNGIIDDPDLFARIVVVGGPIEEWGDLFREWNNKRVQIPEDPQFAPVRGMYKFGKFFVLPNQNEAASAKG</sequence>
<dbReference type="EMBL" id="JBHSMI010000006">
    <property type="protein sequence ID" value="MFC5401775.1"/>
    <property type="molecule type" value="Genomic_DNA"/>
</dbReference>
<dbReference type="Gene3D" id="3.30.420.40">
    <property type="match status" value="2"/>
</dbReference>
<organism evidence="2 3">
    <name type="scientific">Cohnella soli</name>
    <dbReference type="NCBI Taxonomy" id="425005"/>
    <lineage>
        <taxon>Bacteria</taxon>
        <taxon>Bacillati</taxon>
        <taxon>Bacillota</taxon>
        <taxon>Bacilli</taxon>
        <taxon>Bacillales</taxon>
        <taxon>Paenibacillaceae</taxon>
        <taxon>Cohnella</taxon>
    </lineage>
</organism>
<dbReference type="Proteomes" id="UP001596113">
    <property type="component" value="Unassembled WGS sequence"/>
</dbReference>
<dbReference type="Pfam" id="PF17989">
    <property type="entry name" value="ALP_N"/>
    <property type="match status" value="1"/>
</dbReference>